<dbReference type="SUPFAM" id="SSF56801">
    <property type="entry name" value="Acetyl-CoA synthetase-like"/>
    <property type="match status" value="1"/>
</dbReference>
<dbReference type="Gene3D" id="3.30.300.30">
    <property type="match status" value="1"/>
</dbReference>
<feature type="domain" description="AMP-binding enzyme C-terminal" evidence="2">
    <location>
        <begin position="494"/>
        <end position="575"/>
    </location>
</feature>
<evidence type="ECO:0000259" key="2">
    <source>
        <dbReference type="Pfam" id="PF13193"/>
    </source>
</evidence>
<dbReference type="Proteomes" id="UP001152024">
    <property type="component" value="Unassembled WGS sequence"/>
</dbReference>
<dbReference type="Pfam" id="PF13193">
    <property type="entry name" value="AMP-binding_C"/>
    <property type="match status" value="1"/>
</dbReference>
<evidence type="ECO:0000313" key="3">
    <source>
        <dbReference type="EMBL" id="KAJ4113247.1"/>
    </source>
</evidence>
<accession>A0ABQ8QXS4</accession>
<reference evidence="3" key="1">
    <citation type="submission" date="2022-09" db="EMBL/GenBank/DDBJ databases">
        <title>Fusarium specimens isolated from Avocado Roots.</title>
        <authorList>
            <person name="Stajich J."/>
            <person name="Roper C."/>
            <person name="Heimlech-Rivalta G."/>
        </authorList>
    </citation>
    <scope>NUCLEOTIDE SEQUENCE</scope>
    <source>
        <strain evidence="3">CF00095</strain>
    </source>
</reference>
<dbReference type="Gene3D" id="2.30.38.10">
    <property type="entry name" value="Luciferase, Domain 3"/>
    <property type="match status" value="1"/>
</dbReference>
<evidence type="ECO:0008006" key="5">
    <source>
        <dbReference type="Google" id="ProtNLM"/>
    </source>
</evidence>
<evidence type="ECO:0000259" key="1">
    <source>
        <dbReference type="Pfam" id="PF00501"/>
    </source>
</evidence>
<dbReference type="Pfam" id="PF00501">
    <property type="entry name" value="AMP-binding"/>
    <property type="match status" value="1"/>
</dbReference>
<keyword evidence="4" id="KW-1185">Reference proteome</keyword>
<feature type="domain" description="AMP-dependent synthetase/ligase" evidence="1">
    <location>
        <begin position="110"/>
        <end position="436"/>
    </location>
</feature>
<comment type="caution">
    <text evidence="3">The sequence shown here is derived from an EMBL/GenBank/DDBJ whole genome shotgun (WGS) entry which is preliminary data.</text>
</comment>
<protein>
    <recommendedName>
        <fullName evidence="5">Phenylacetyl-CoA ligase</fullName>
    </recommendedName>
</protein>
<dbReference type="PANTHER" id="PTHR24096">
    <property type="entry name" value="LONG-CHAIN-FATTY-ACID--COA LIGASE"/>
    <property type="match status" value="1"/>
</dbReference>
<dbReference type="InterPro" id="IPR000873">
    <property type="entry name" value="AMP-dep_synth/lig_dom"/>
</dbReference>
<proteinExistence type="predicted"/>
<dbReference type="PROSITE" id="PS00455">
    <property type="entry name" value="AMP_BINDING"/>
    <property type="match status" value="1"/>
</dbReference>
<dbReference type="CDD" id="cd05911">
    <property type="entry name" value="Firefly_Luc_like"/>
    <property type="match status" value="1"/>
</dbReference>
<organism evidence="3 4">
    <name type="scientific">Fusarium equiseti</name>
    <name type="common">Fusarium scirpi</name>
    <dbReference type="NCBI Taxonomy" id="61235"/>
    <lineage>
        <taxon>Eukaryota</taxon>
        <taxon>Fungi</taxon>
        <taxon>Dikarya</taxon>
        <taxon>Ascomycota</taxon>
        <taxon>Pezizomycotina</taxon>
        <taxon>Sordariomycetes</taxon>
        <taxon>Hypocreomycetidae</taxon>
        <taxon>Hypocreales</taxon>
        <taxon>Nectriaceae</taxon>
        <taxon>Fusarium</taxon>
        <taxon>Fusarium incarnatum-equiseti species complex</taxon>
    </lineage>
</organism>
<dbReference type="Gene3D" id="3.40.50.980">
    <property type="match status" value="2"/>
</dbReference>
<evidence type="ECO:0000313" key="4">
    <source>
        <dbReference type="Proteomes" id="UP001152024"/>
    </source>
</evidence>
<dbReference type="InterPro" id="IPR045851">
    <property type="entry name" value="AMP-bd_C_sf"/>
</dbReference>
<dbReference type="PANTHER" id="PTHR24096:SF422">
    <property type="entry name" value="BCDNA.GH02901"/>
    <property type="match status" value="1"/>
</dbReference>
<sequence>MVFTTPAWVPKLPIDPPDSIPIAEFMSNETYGRYPIAKSRHPFTCGVTKRTYSTPQLFERSEYVARALAQRMQWQPNEGTPWDKVLAIFSLNTARNHNFSMRLQANVSTQIDYITAIYGVHRLSGIVTPANAAYSVEELTYQLKASGAKAMFTCTPLLEVALKASKNVGISEKNIFLFDIPRADPVSKFPYASLEDLVREGSKLAEVEELQWVQGQGARQTAFLCFSSGTSGLPKAVMISHYNVISNVLQHATYDSTAREKRGVTTQAVTGFLPLSHIYGLVIAAHTMTWRGDQVIILPKFEFRDFLQSVQDFKIRQLLVVPPIIIQVLRFKDICANYDLSSVKFVYCGAAPLGEETIRDMKSLYPAWTIAQAYGMTETATVVCSSSEDDVFTKSSGSLFPGTKAKIVDPEGKEITEYDQPGELLVQAPSVVLGYLNNEKATAETFVHQHDGRWIRTGDEAIVTLAPSGNEHVVIVDRIKELIKVKGHQVAPAELEAHILTHTHVFDCAVIQIPDERAGEVPKAFVVKSSSAESLTDEELARDIEKHVADHKASYKQLRGGVEFLDVIPKSPSGKILRRLLRDKEREKRRGEGSKL</sequence>
<name>A0ABQ8QXS4_FUSEQ</name>
<dbReference type="InterPro" id="IPR020845">
    <property type="entry name" value="AMP-binding_CS"/>
</dbReference>
<gene>
    <name evidence="3" type="ORF">NW768_011524</name>
</gene>
<dbReference type="EMBL" id="JAOQBH010000030">
    <property type="protein sequence ID" value="KAJ4113247.1"/>
    <property type="molecule type" value="Genomic_DNA"/>
</dbReference>
<dbReference type="InterPro" id="IPR025110">
    <property type="entry name" value="AMP-bd_C"/>
</dbReference>